<proteinExistence type="predicted"/>
<reference evidence="2" key="1">
    <citation type="journal article" date="2017" name="Biotechnol. Biofuels">
        <title>Evaluation of environmental bacterial communities as a factor affecting the growth of duckweed Lemna minor.</title>
        <authorList>
            <person name="Ishizawa H."/>
            <person name="Kuroda M."/>
            <person name="Morikawa M."/>
            <person name="Ike M."/>
        </authorList>
    </citation>
    <scope>NUCLEOTIDE SEQUENCE [LARGE SCALE GENOMIC DNA]</scope>
    <source>
        <strain evidence="2">M6</strain>
    </source>
</reference>
<dbReference type="AlphaFoldDB" id="A0A3G9G5D5"/>
<sequence>MDSHEKKAAIAAYKERKAVSGVYAVICNATGETWVGASRNLEAQQNGLWFALRLGSHCHASLQAAWNAHGETEFRYEALDRVPEDYSDMARKDDLKRRKDLWQQRLQAEGLL</sequence>
<evidence type="ECO:0000313" key="2">
    <source>
        <dbReference type="Proteomes" id="UP000278756"/>
    </source>
</evidence>
<evidence type="ECO:0000313" key="1">
    <source>
        <dbReference type="EMBL" id="BBF80981.1"/>
    </source>
</evidence>
<name>A0A3G9G5D5_9CAUL</name>
<dbReference type="Gene3D" id="3.40.1440.10">
    <property type="entry name" value="GIY-YIG endonuclease"/>
    <property type="match status" value="1"/>
</dbReference>
<dbReference type="CDD" id="cd10451">
    <property type="entry name" value="GIY-YIG_LuxR_like"/>
    <property type="match status" value="1"/>
</dbReference>
<gene>
    <name evidence="1" type="ORF">EM6_1575</name>
</gene>
<dbReference type="Proteomes" id="UP000278756">
    <property type="component" value="Chromosome 1"/>
</dbReference>
<organism evidence="1 2">
    <name type="scientific">Asticcacaulis excentricus</name>
    <dbReference type="NCBI Taxonomy" id="78587"/>
    <lineage>
        <taxon>Bacteria</taxon>
        <taxon>Pseudomonadati</taxon>
        <taxon>Pseudomonadota</taxon>
        <taxon>Alphaproteobacteria</taxon>
        <taxon>Caulobacterales</taxon>
        <taxon>Caulobacteraceae</taxon>
        <taxon>Asticcacaulis</taxon>
    </lineage>
</organism>
<accession>A0A3G9G5D5</accession>
<dbReference type="OrthoDB" id="7270972at2"/>
<dbReference type="SUPFAM" id="SSF82771">
    <property type="entry name" value="GIY-YIG endonuclease"/>
    <property type="match status" value="1"/>
</dbReference>
<dbReference type="EMBL" id="AP018827">
    <property type="protein sequence ID" value="BBF80981.1"/>
    <property type="molecule type" value="Genomic_DNA"/>
</dbReference>
<dbReference type="InterPro" id="IPR035901">
    <property type="entry name" value="GIY-YIG_endonuc_sf"/>
</dbReference>
<reference evidence="2" key="2">
    <citation type="journal article" date="2017" name="Plant Physiol. Biochem.">
        <title>Differential oxidative and antioxidative response of duckweed Lemna minor toward plant growth promoting/inhibiting bacteria.</title>
        <authorList>
            <person name="Ishizawa H."/>
            <person name="Kuroda M."/>
            <person name="Morikawa M."/>
            <person name="Ike M."/>
        </authorList>
    </citation>
    <scope>NUCLEOTIDE SEQUENCE [LARGE SCALE GENOMIC DNA]</scope>
    <source>
        <strain evidence="2">M6</strain>
    </source>
</reference>
<protein>
    <recommendedName>
        <fullName evidence="3">GIY-YIG domain-containing protein</fullName>
    </recommendedName>
</protein>
<dbReference type="RefSeq" id="WP_126421719.1">
    <property type="nucleotide sequence ID" value="NZ_AP018827.1"/>
</dbReference>
<evidence type="ECO:0008006" key="3">
    <source>
        <dbReference type="Google" id="ProtNLM"/>
    </source>
</evidence>